<dbReference type="SUPFAM" id="SSF51735">
    <property type="entry name" value="NAD(P)-binding Rossmann-fold domains"/>
    <property type="match status" value="1"/>
</dbReference>
<sequence>MEKIPTGFDVLHNPKLNKGSAFTEAERNQYGLKGLLPAGSVSQQIQIQRVLENIHRKAYDIERYIFLFALQGRNERLFYRLLIDHIDELMPIIYTPTVGQACQQFAHIFREPRGFYITPDDRGHIHDILSNWPEKDVRMIVITDGQRILGLGDLGANGMGIPIGKLVLYTTGAGIHPDQCLPVMLDVGTSNQTLRDDPLYLGVKQDRLTGAAYNELIEEFVTTVQNLFPKALIQFEDFLTPNAYSLLNTYRKRVLCFNDDIQGTAAMVLAGIYSAIRITGERFSDLRILFLGAGSAATGMADLIKSALCNTGINTDDASQRLWLVDHKGLIVKSRTDLSDHKRHYAQEHGEMSFTETIRSFKPHILIGATGVKDTFTEEAIRAMSEIQKHPVIFALSNPSSHSECTAQQAYEWTDGRAIFASGSPSEAVNYKNQIFHPGQGNNAYVFPGVGLGAISCEASLITDEMFLAASAALAEMVTREDLNKGTIFPPLKNIRGISLKIACAVANNAYENNIAKTPRPENLEQAIRELMYDPTY</sequence>
<evidence type="ECO:0000259" key="9">
    <source>
        <dbReference type="SMART" id="SM00919"/>
    </source>
</evidence>
<evidence type="ECO:0000259" key="10">
    <source>
        <dbReference type="SMART" id="SM01274"/>
    </source>
</evidence>
<evidence type="ECO:0000256" key="8">
    <source>
        <dbReference type="RuleBase" id="RU003427"/>
    </source>
</evidence>
<dbReference type="GO" id="GO:0006108">
    <property type="term" value="P:malate metabolic process"/>
    <property type="evidence" value="ECO:0007669"/>
    <property type="project" value="TreeGrafter"/>
</dbReference>
<feature type="domain" description="Malic enzyme NAD-binding" evidence="9">
    <location>
        <begin position="261"/>
        <end position="511"/>
    </location>
</feature>
<feature type="binding site" evidence="7">
    <location>
        <position position="236"/>
    </location>
    <ligand>
        <name>a divalent metal cation</name>
        <dbReference type="ChEBI" id="CHEBI:60240"/>
    </ligand>
</feature>
<dbReference type="InterPro" id="IPR001891">
    <property type="entry name" value="Malic_OxRdtase"/>
</dbReference>
<evidence type="ECO:0000256" key="6">
    <source>
        <dbReference type="PIRSR" id="PIRSR000106-2"/>
    </source>
</evidence>
<evidence type="ECO:0000256" key="2">
    <source>
        <dbReference type="ARBA" id="ARBA00008785"/>
    </source>
</evidence>
<gene>
    <name evidence="11" type="ORF">DIZ80_16980</name>
</gene>
<evidence type="ECO:0000313" key="12">
    <source>
        <dbReference type="Proteomes" id="UP000254266"/>
    </source>
</evidence>
<evidence type="ECO:0000256" key="5">
    <source>
        <dbReference type="PIRSR" id="PIRSR000106-1"/>
    </source>
</evidence>
<dbReference type="PRINTS" id="PR00072">
    <property type="entry name" value="MALOXRDTASE"/>
</dbReference>
<organism evidence="11 12">
    <name type="scientific">endosymbiont of Galathealinum brachiosum</name>
    <dbReference type="NCBI Taxonomy" id="2200906"/>
    <lineage>
        <taxon>Bacteria</taxon>
        <taxon>Pseudomonadati</taxon>
        <taxon>Pseudomonadota</taxon>
        <taxon>Gammaproteobacteria</taxon>
        <taxon>sulfur-oxidizing symbionts</taxon>
    </lineage>
</organism>
<evidence type="ECO:0000256" key="4">
    <source>
        <dbReference type="ARBA" id="ARBA00023002"/>
    </source>
</evidence>
<feature type="binding site" evidence="7">
    <location>
        <position position="237"/>
    </location>
    <ligand>
        <name>a divalent metal cation</name>
        <dbReference type="ChEBI" id="CHEBI:60240"/>
    </ligand>
</feature>
<dbReference type="SMART" id="SM01274">
    <property type="entry name" value="malic"/>
    <property type="match status" value="1"/>
</dbReference>
<feature type="active site" description="Proton acceptor" evidence="5">
    <location>
        <position position="165"/>
    </location>
</feature>
<evidence type="ECO:0000256" key="3">
    <source>
        <dbReference type="ARBA" id="ARBA00022723"/>
    </source>
</evidence>
<keyword evidence="12" id="KW-1185">Reference proteome</keyword>
<dbReference type="EMBL" id="QFXC01000014">
    <property type="protein sequence ID" value="RDH80721.1"/>
    <property type="molecule type" value="Genomic_DNA"/>
</dbReference>
<dbReference type="InterPro" id="IPR037062">
    <property type="entry name" value="Malic_N_dom_sf"/>
</dbReference>
<dbReference type="InterPro" id="IPR046346">
    <property type="entry name" value="Aminoacid_DH-like_N_sf"/>
</dbReference>
<dbReference type="PANTHER" id="PTHR23406:SF90">
    <property type="entry name" value="MALIC ENZYME-RELATED"/>
    <property type="match status" value="1"/>
</dbReference>
<dbReference type="GO" id="GO:0051287">
    <property type="term" value="F:NAD binding"/>
    <property type="evidence" value="ECO:0007669"/>
    <property type="project" value="InterPro"/>
</dbReference>
<reference evidence="11 12" key="1">
    <citation type="journal article" date="2018" name="ISME J.">
        <title>Endosymbiont genomes yield clues of tubeworm success.</title>
        <authorList>
            <person name="Li Y."/>
            <person name="Liles M.R."/>
            <person name="Halanych K.M."/>
        </authorList>
    </citation>
    <scope>NUCLEOTIDE SEQUENCE [LARGE SCALE GENOMIC DNA]</scope>
    <source>
        <strain evidence="11">A1464</strain>
    </source>
</reference>
<dbReference type="GO" id="GO:0046872">
    <property type="term" value="F:metal ion binding"/>
    <property type="evidence" value="ECO:0007669"/>
    <property type="project" value="UniProtKB-KW"/>
</dbReference>
<dbReference type="SUPFAM" id="SSF53223">
    <property type="entry name" value="Aminoacid dehydrogenase-like, N-terminal domain"/>
    <property type="match status" value="1"/>
</dbReference>
<dbReference type="GO" id="GO:0004473">
    <property type="term" value="F:malate dehydrogenase (decarboxylating) (NADP+) activity"/>
    <property type="evidence" value="ECO:0007669"/>
    <property type="project" value="TreeGrafter"/>
</dbReference>
<feature type="active site" description="Proton donor" evidence="5">
    <location>
        <position position="94"/>
    </location>
</feature>
<feature type="binding site" evidence="6">
    <location>
        <position position="442"/>
    </location>
    <ligand>
        <name>(S)-malate</name>
        <dbReference type="ChEBI" id="CHEBI:15589"/>
    </ligand>
</feature>
<dbReference type="FunFam" id="3.40.50.720:FF:000182">
    <property type="entry name" value="NAD-dependent malic enzyme"/>
    <property type="match status" value="1"/>
</dbReference>
<dbReference type="Proteomes" id="UP000254266">
    <property type="component" value="Unassembled WGS sequence"/>
</dbReference>
<evidence type="ECO:0000256" key="7">
    <source>
        <dbReference type="PIRSR" id="PIRSR000106-3"/>
    </source>
</evidence>
<feature type="binding site" evidence="6">
    <location>
        <position position="398"/>
    </location>
    <ligand>
        <name>(S)-malate</name>
        <dbReference type="ChEBI" id="CHEBI:15589"/>
    </ligand>
</feature>
<dbReference type="Gene3D" id="3.40.50.10380">
    <property type="entry name" value="Malic enzyme, N-terminal domain"/>
    <property type="match status" value="1"/>
</dbReference>
<keyword evidence="4" id="KW-0560">Oxidoreductase</keyword>
<dbReference type="CDD" id="cd05312">
    <property type="entry name" value="NAD_bind_1_malic_enz"/>
    <property type="match status" value="1"/>
</dbReference>
<dbReference type="Pfam" id="PF00390">
    <property type="entry name" value="malic"/>
    <property type="match status" value="1"/>
</dbReference>
<comment type="similarity">
    <text evidence="2 8">Belongs to the malic enzymes family.</text>
</comment>
<dbReference type="AlphaFoldDB" id="A0A370D6S9"/>
<accession>A0A370D6S9</accession>
<dbReference type="InterPro" id="IPR012301">
    <property type="entry name" value="Malic_N_dom"/>
</dbReference>
<name>A0A370D6S9_9GAMM</name>
<comment type="cofactor">
    <cofactor evidence="7">
        <name>Mg(2+)</name>
        <dbReference type="ChEBI" id="CHEBI:18420"/>
    </cofactor>
    <cofactor evidence="7">
        <name>Mn(2+)</name>
        <dbReference type="ChEBI" id="CHEBI:29035"/>
    </cofactor>
    <text evidence="7">Divalent metal cations. Prefers magnesium or manganese.</text>
</comment>
<comment type="cofactor">
    <cofactor evidence="1">
        <name>Mn(2+)</name>
        <dbReference type="ChEBI" id="CHEBI:29035"/>
    </cofactor>
</comment>
<feature type="binding site" evidence="7">
    <location>
        <position position="260"/>
    </location>
    <ligand>
        <name>a divalent metal cation</name>
        <dbReference type="ChEBI" id="CHEBI:60240"/>
    </ligand>
</feature>
<dbReference type="PANTHER" id="PTHR23406">
    <property type="entry name" value="MALIC ENZYME-RELATED"/>
    <property type="match status" value="1"/>
</dbReference>
<dbReference type="SMART" id="SM00919">
    <property type="entry name" value="Malic_M"/>
    <property type="match status" value="1"/>
</dbReference>
<dbReference type="InterPro" id="IPR036291">
    <property type="entry name" value="NAD(P)-bd_dom_sf"/>
</dbReference>
<comment type="caution">
    <text evidence="11">The sequence shown here is derived from an EMBL/GenBank/DDBJ whole genome shotgun (WGS) entry which is preliminary data.</text>
</comment>
<feature type="domain" description="Malic enzyme N-terminal" evidence="10">
    <location>
        <begin position="71"/>
        <end position="251"/>
    </location>
</feature>
<dbReference type="NCBIfam" id="NF010052">
    <property type="entry name" value="PRK13529.1"/>
    <property type="match status" value="1"/>
</dbReference>
<keyword evidence="3 7" id="KW-0479">Metal-binding</keyword>
<dbReference type="PIRSF" id="PIRSF000106">
    <property type="entry name" value="ME"/>
    <property type="match status" value="1"/>
</dbReference>
<dbReference type="Gene3D" id="3.40.50.720">
    <property type="entry name" value="NAD(P)-binding Rossmann-like Domain"/>
    <property type="match status" value="1"/>
</dbReference>
<evidence type="ECO:0000256" key="1">
    <source>
        <dbReference type="ARBA" id="ARBA00001936"/>
    </source>
</evidence>
<protein>
    <submittedName>
        <fullName evidence="11">NAD-dependent malic enzyme</fullName>
    </submittedName>
</protein>
<dbReference type="InterPro" id="IPR012302">
    <property type="entry name" value="Malic_NAD-bd"/>
</dbReference>
<dbReference type="Pfam" id="PF03949">
    <property type="entry name" value="Malic_M"/>
    <property type="match status" value="1"/>
</dbReference>
<feature type="binding site" evidence="6">
    <location>
        <position position="147"/>
    </location>
    <ligand>
        <name>(S)-malate</name>
        <dbReference type="ChEBI" id="CHEBI:15589"/>
    </ligand>
</feature>
<evidence type="ECO:0000313" key="11">
    <source>
        <dbReference type="EMBL" id="RDH80721.1"/>
    </source>
</evidence>
<proteinExistence type="inferred from homology"/>